<dbReference type="STRING" id="1424294.Gferi_15380"/>
<dbReference type="Gene3D" id="2.30.30.90">
    <property type="match status" value="1"/>
</dbReference>
<evidence type="ECO:0000313" key="4">
    <source>
        <dbReference type="Proteomes" id="UP000095743"/>
    </source>
</evidence>
<name>A0A1D8GQH5_9FIRM</name>
<reference evidence="3 4" key="1">
    <citation type="submission" date="2016-09" db="EMBL/GenBank/DDBJ databases">
        <title>Genomic analysis reveals versatility of anaerobic energy metabolism of Geosporobacter ferrireducens IRF9 of phylum Firmicutes.</title>
        <authorList>
            <person name="Kim S.-J."/>
        </authorList>
    </citation>
    <scope>NUCLEOTIDE SEQUENCE [LARGE SCALE GENOMIC DNA]</scope>
    <source>
        <strain evidence="3 4">IRF9</strain>
    </source>
</reference>
<sequence>MMPLTMLPVGKEAVVNRCVAKETTKKFLEGLGILPGTAISVLAEINGDLIVCIRGSRVALNKGIAQQLMVQV</sequence>
<protein>
    <submittedName>
        <fullName evidence="3">Iron transporter FeoA</fullName>
    </submittedName>
</protein>
<feature type="domain" description="Ferrous iron transporter FeoA-like" evidence="2">
    <location>
        <begin position="2"/>
        <end position="72"/>
    </location>
</feature>
<dbReference type="AlphaFoldDB" id="A0A1D8GQH5"/>
<dbReference type="InterPro" id="IPR007167">
    <property type="entry name" value="Fe-transptr_FeoA-like"/>
</dbReference>
<dbReference type="PANTHER" id="PTHR43151:SF1">
    <property type="entry name" value="SSR2333 PROTEIN"/>
    <property type="match status" value="1"/>
</dbReference>
<dbReference type="GO" id="GO:0046914">
    <property type="term" value="F:transition metal ion binding"/>
    <property type="evidence" value="ECO:0007669"/>
    <property type="project" value="InterPro"/>
</dbReference>
<evidence type="ECO:0000259" key="2">
    <source>
        <dbReference type="SMART" id="SM00899"/>
    </source>
</evidence>
<dbReference type="Proteomes" id="UP000095743">
    <property type="component" value="Chromosome"/>
</dbReference>
<proteinExistence type="predicted"/>
<dbReference type="SUPFAM" id="SSF50037">
    <property type="entry name" value="C-terminal domain of transcriptional repressors"/>
    <property type="match status" value="1"/>
</dbReference>
<keyword evidence="4" id="KW-1185">Reference proteome</keyword>
<dbReference type="EMBL" id="CP017269">
    <property type="protein sequence ID" value="AOT73156.1"/>
    <property type="molecule type" value="Genomic_DNA"/>
</dbReference>
<dbReference type="KEGG" id="gfe:Gferi_15380"/>
<dbReference type="PANTHER" id="PTHR43151">
    <property type="entry name" value="FEOA FAMILY PROTEIN"/>
    <property type="match status" value="1"/>
</dbReference>
<keyword evidence="1" id="KW-0408">Iron</keyword>
<dbReference type="InterPro" id="IPR038157">
    <property type="entry name" value="FeoA_core_dom"/>
</dbReference>
<dbReference type="Pfam" id="PF04023">
    <property type="entry name" value="FeoA"/>
    <property type="match status" value="1"/>
</dbReference>
<dbReference type="SMART" id="SM00899">
    <property type="entry name" value="FeoA"/>
    <property type="match status" value="1"/>
</dbReference>
<organism evidence="3 4">
    <name type="scientific">Geosporobacter ferrireducens</name>
    <dbReference type="NCBI Taxonomy" id="1424294"/>
    <lineage>
        <taxon>Bacteria</taxon>
        <taxon>Bacillati</taxon>
        <taxon>Bacillota</taxon>
        <taxon>Clostridia</taxon>
        <taxon>Peptostreptococcales</taxon>
        <taxon>Thermotaleaceae</taxon>
        <taxon>Geosporobacter</taxon>
    </lineage>
</organism>
<dbReference type="InterPro" id="IPR008988">
    <property type="entry name" value="Transcriptional_repressor_C"/>
</dbReference>
<dbReference type="InterPro" id="IPR053184">
    <property type="entry name" value="FeoA-like"/>
</dbReference>
<accession>A0A1D8GQH5</accession>
<evidence type="ECO:0000256" key="1">
    <source>
        <dbReference type="ARBA" id="ARBA00023004"/>
    </source>
</evidence>
<evidence type="ECO:0000313" key="3">
    <source>
        <dbReference type="EMBL" id="AOT73156.1"/>
    </source>
</evidence>
<gene>
    <name evidence="3" type="ORF">Gferi_15380</name>
</gene>